<dbReference type="AlphaFoldDB" id="A0A081RP44"/>
<evidence type="ECO:0000256" key="1">
    <source>
        <dbReference type="SAM" id="Coils"/>
    </source>
</evidence>
<feature type="coiled-coil region" evidence="1">
    <location>
        <begin position="117"/>
        <end position="144"/>
    </location>
</feature>
<keyword evidence="1" id="KW-0175">Coiled coil</keyword>
<dbReference type="EMBL" id="JOKN01000006">
    <property type="protein sequence ID" value="KEQ56967.1"/>
    <property type="molecule type" value="Genomic_DNA"/>
</dbReference>
<protein>
    <submittedName>
        <fullName evidence="2">Uncharacterized protein</fullName>
    </submittedName>
</protein>
<reference evidence="2 3" key="1">
    <citation type="submission" date="2014-06" db="EMBL/GenBank/DDBJ databases">
        <authorList>
            <person name="Ngugi D.K."/>
            <person name="Blom J."/>
            <person name="Alam I."/>
            <person name="Rashid M."/>
            <person name="Ba Alawi W."/>
            <person name="Zhang G."/>
            <person name="Hikmawan T."/>
            <person name="Guan Y."/>
            <person name="Antunes A."/>
            <person name="Siam R."/>
            <person name="ElDorry H."/>
            <person name="Bajic V."/>
            <person name="Stingl U."/>
        </authorList>
    </citation>
    <scope>NUCLEOTIDE SEQUENCE [LARGE SCALE GENOMIC DNA]</scope>
    <source>
        <strain evidence="2">SCGC AAA799-N04</strain>
    </source>
</reference>
<comment type="caution">
    <text evidence="2">The sequence shown here is derived from an EMBL/GenBank/DDBJ whole genome shotgun (WGS) entry which is preliminary data.</text>
</comment>
<sequence>MHLNINEANTIFRKSIIKGFFEPQLVTLDFKKSPIKHPVINDDGLMQSDLLHIFFDVDTGADYPDGDEWFIVDMLFPHDVKLPDKLKGTDYFTTLSVEEGKTFWHHRELIRYKYGKSKKLENALEFLESKYKELHELLEPLQKDLT</sequence>
<dbReference type="Proteomes" id="UP000028059">
    <property type="component" value="Unassembled WGS sequence"/>
</dbReference>
<name>A0A081RP44_9ARCH</name>
<evidence type="ECO:0000313" key="3">
    <source>
        <dbReference type="Proteomes" id="UP000028059"/>
    </source>
</evidence>
<accession>A0A081RP44</accession>
<gene>
    <name evidence="2" type="ORF">AAA799N04_00475</name>
</gene>
<proteinExistence type="predicted"/>
<keyword evidence="3" id="KW-1185">Reference proteome</keyword>
<evidence type="ECO:0000313" key="2">
    <source>
        <dbReference type="EMBL" id="KEQ56967.1"/>
    </source>
</evidence>
<dbReference type="PATRIC" id="fig|1502293.3.peg.451"/>
<organism evidence="2 3">
    <name type="scientific">Marine Group I thaumarchaeote SCGC AAA799-N04</name>
    <dbReference type="NCBI Taxonomy" id="1502293"/>
    <lineage>
        <taxon>Archaea</taxon>
        <taxon>Nitrososphaerota</taxon>
        <taxon>Marine Group I</taxon>
    </lineage>
</organism>